<dbReference type="InterPro" id="IPR013216">
    <property type="entry name" value="Methyltransf_11"/>
</dbReference>
<evidence type="ECO:0000259" key="2">
    <source>
        <dbReference type="Pfam" id="PF08241"/>
    </source>
</evidence>
<dbReference type="AlphaFoldDB" id="A0A7W8QHX7"/>
<dbReference type="GO" id="GO:0032259">
    <property type="term" value="P:methylation"/>
    <property type="evidence" value="ECO:0007669"/>
    <property type="project" value="UniProtKB-KW"/>
</dbReference>
<gene>
    <name evidence="3" type="ORF">HDA36_000679</name>
</gene>
<dbReference type="SUPFAM" id="SSF53335">
    <property type="entry name" value="S-adenosyl-L-methionine-dependent methyltransferases"/>
    <property type="match status" value="1"/>
</dbReference>
<keyword evidence="3" id="KW-0808">Transferase</keyword>
<organism evidence="3 4">
    <name type="scientific">Nocardiopsis composta</name>
    <dbReference type="NCBI Taxonomy" id="157465"/>
    <lineage>
        <taxon>Bacteria</taxon>
        <taxon>Bacillati</taxon>
        <taxon>Actinomycetota</taxon>
        <taxon>Actinomycetes</taxon>
        <taxon>Streptosporangiales</taxon>
        <taxon>Nocardiopsidaceae</taxon>
        <taxon>Nocardiopsis</taxon>
    </lineage>
</organism>
<dbReference type="Gene3D" id="3.40.50.150">
    <property type="entry name" value="Vaccinia Virus protein VP39"/>
    <property type="match status" value="1"/>
</dbReference>
<name>A0A7W8QHX7_9ACTN</name>
<dbReference type="GO" id="GO:0008757">
    <property type="term" value="F:S-adenosylmethionine-dependent methyltransferase activity"/>
    <property type="evidence" value="ECO:0007669"/>
    <property type="project" value="InterPro"/>
</dbReference>
<comment type="caution">
    <text evidence="3">The sequence shown here is derived from an EMBL/GenBank/DDBJ whole genome shotgun (WGS) entry which is preliminary data.</text>
</comment>
<keyword evidence="3" id="KW-0489">Methyltransferase</keyword>
<evidence type="ECO:0000313" key="3">
    <source>
        <dbReference type="EMBL" id="MBB5430595.1"/>
    </source>
</evidence>
<evidence type="ECO:0000313" key="4">
    <source>
        <dbReference type="Proteomes" id="UP000572635"/>
    </source>
</evidence>
<dbReference type="RefSeq" id="WP_184388589.1">
    <property type="nucleotide sequence ID" value="NZ_BAAAJD010000023.1"/>
</dbReference>
<feature type="region of interest" description="Disordered" evidence="1">
    <location>
        <begin position="185"/>
        <end position="208"/>
    </location>
</feature>
<dbReference type="CDD" id="cd02440">
    <property type="entry name" value="AdoMet_MTases"/>
    <property type="match status" value="1"/>
</dbReference>
<keyword evidence="4" id="KW-1185">Reference proteome</keyword>
<dbReference type="EMBL" id="JACHDB010000001">
    <property type="protein sequence ID" value="MBB5430595.1"/>
    <property type="molecule type" value="Genomic_DNA"/>
</dbReference>
<dbReference type="Proteomes" id="UP000572635">
    <property type="component" value="Unassembled WGS sequence"/>
</dbReference>
<dbReference type="PANTHER" id="PTHR42912">
    <property type="entry name" value="METHYLTRANSFERASE"/>
    <property type="match status" value="1"/>
</dbReference>
<sequence>MGAAEGRRQRAAYDAYAERYDAETDWYDRLMLGDGRRLTCARARGDVLEVAVGTGRCLPFYPGGVRLCGLDLSPGMLARARRRARAAPFPVVLVEGNAERLPFRGAAFDTVVCVLGLSGIPDDRAALREMHRVLRPGGRLLLLGHIASGAAAVRLLQRAVQALARGRPDDHQLRRTVPAVTAARLPRTADGDRPSSALRLPRCGSTSP</sequence>
<dbReference type="InterPro" id="IPR050508">
    <property type="entry name" value="Methyltransf_Superfamily"/>
</dbReference>
<reference evidence="3 4" key="1">
    <citation type="submission" date="2020-08" db="EMBL/GenBank/DDBJ databases">
        <title>Sequencing the genomes of 1000 actinobacteria strains.</title>
        <authorList>
            <person name="Klenk H.-P."/>
        </authorList>
    </citation>
    <scope>NUCLEOTIDE SEQUENCE [LARGE SCALE GENOMIC DNA]</scope>
    <source>
        <strain evidence="3 4">DSM 44551</strain>
    </source>
</reference>
<evidence type="ECO:0000256" key="1">
    <source>
        <dbReference type="SAM" id="MobiDB-lite"/>
    </source>
</evidence>
<dbReference type="Pfam" id="PF08241">
    <property type="entry name" value="Methyltransf_11"/>
    <property type="match status" value="1"/>
</dbReference>
<proteinExistence type="predicted"/>
<keyword evidence="3" id="KW-0830">Ubiquinone</keyword>
<dbReference type="InterPro" id="IPR029063">
    <property type="entry name" value="SAM-dependent_MTases_sf"/>
</dbReference>
<accession>A0A7W8QHX7</accession>
<protein>
    <submittedName>
        <fullName evidence="3">Ubiquinone/menaquinone biosynthesis C-methylase UbiE</fullName>
    </submittedName>
</protein>
<feature type="domain" description="Methyltransferase type 11" evidence="2">
    <location>
        <begin position="48"/>
        <end position="141"/>
    </location>
</feature>